<keyword evidence="24" id="KW-1185">Reference proteome</keyword>
<dbReference type="InterPro" id="IPR000531">
    <property type="entry name" value="Beta-barrel_TonB"/>
</dbReference>
<comment type="similarity">
    <text evidence="2 15 17">Belongs to the TonB-dependent receptor family.</text>
</comment>
<dbReference type="EMBL" id="FORG01000018">
    <property type="protein sequence ID" value="SFJ86900.1"/>
    <property type="molecule type" value="Genomic_DNA"/>
</dbReference>
<dbReference type="Pfam" id="PF07715">
    <property type="entry name" value="Plug"/>
    <property type="match status" value="1"/>
</dbReference>
<dbReference type="InterPro" id="IPR039426">
    <property type="entry name" value="TonB-dep_rcpt-like"/>
</dbReference>
<evidence type="ECO:0000313" key="21">
    <source>
        <dbReference type="EMBL" id="PHM37963.1"/>
    </source>
</evidence>
<evidence type="ECO:0000256" key="2">
    <source>
        <dbReference type="ARBA" id="ARBA00009810"/>
    </source>
</evidence>
<dbReference type="PROSITE" id="PS01156">
    <property type="entry name" value="TONB_DEPENDENT_REC_2"/>
    <property type="match status" value="1"/>
</dbReference>
<dbReference type="Gene3D" id="2.40.170.20">
    <property type="entry name" value="TonB-dependent receptor, beta-barrel domain"/>
    <property type="match status" value="1"/>
</dbReference>
<evidence type="ECO:0000256" key="9">
    <source>
        <dbReference type="ARBA" id="ARBA00023065"/>
    </source>
</evidence>
<dbReference type="PROSITE" id="PS52016">
    <property type="entry name" value="TONB_DEPENDENT_REC_3"/>
    <property type="match status" value="1"/>
</dbReference>
<evidence type="ECO:0000256" key="8">
    <source>
        <dbReference type="ARBA" id="ARBA00023004"/>
    </source>
</evidence>
<keyword evidence="11 15" id="KW-0472">Membrane</keyword>
<evidence type="ECO:0000256" key="13">
    <source>
        <dbReference type="ARBA" id="ARBA00023237"/>
    </source>
</evidence>
<evidence type="ECO:0000313" key="22">
    <source>
        <dbReference type="EMBL" id="SFJ86900.1"/>
    </source>
</evidence>
<keyword evidence="12 21" id="KW-0675">Receptor</keyword>
<protein>
    <recommendedName>
        <fullName evidence="14">Ferric aerobactin receptor</fullName>
    </recommendedName>
</protein>
<dbReference type="GO" id="GO:0038023">
    <property type="term" value="F:signaling receptor activity"/>
    <property type="evidence" value="ECO:0007669"/>
    <property type="project" value="InterPro"/>
</dbReference>
<proteinExistence type="inferred from homology"/>
<reference evidence="21 24" key="3">
    <citation type="journal article" date="2017" name="Nat. Microbiol.">
        <title>Natural product diversity associated with the nematode symbionts Photorhabdus and Xenorhabdus.</title>
        <authorList>
            <person name="Tobias N.J."/>
            <person name="Wolff H."/>
            <person name="Djahanschiri B."/>
            <person name="Grundmann F."/>
            <person name="Kronenwerth M."/>
            <person name="Shi Y.M."/>
            <person name="Simonyi S."/>
            <person name="Grun P."/>
            <person name="Shapiro-Ilan D."/>
            <person name="Pidot S.J."/>
            <person name="Stinear T.P."/>
            <person name="Ebersberger I."/>
            <person name="Bode H.B."/>
        </authorList>
    </citation>
    <scope>NUCLEOTIDE SEQUENCE [LARGE SCALE GENOMIC DNA]</scope>
    <source>
        <strain evidence="21 24">DSM 17908</strain>
    </source>
</reference>
<evidence type="ECO:0000259" key="19">
    <source>
        <dbReference type="Pfam" id="PF00593"/>
    </source>
</evidence>
<dbReference type="FunFam" id="2.170.130.10:FF:000011">
    <property type="entry name" value="TonB-dependent siderophore receptor"/>
    <property type="match status" value="1"/>
</dbReference>
<dbReference type="STRING" id="351675.SAMN05421680_11852"/>
<dbReference type="Proteomes" id="UP000224607">
    <property type="component" value="Unassembled WGS sequence"/>
</dbReference>
<feature type="signal peptide" evidence="18">
    <location>
        <begin position="1"/>
        <end position="24"/>
    </location>
</feature>
<dbReference type="GO" id="GO:0044718">
    <property type="term" value="P:siderophore transmembrane transport"/>
    <property type="evidence" value="ECO:0007669"/>
    <property type="project" value="TreeGrafter"/>
</dbReference>
<dbReference type="InterPro" id="IPR010917">
    <property type="entry name" value="TonB_rcpt_CS"/>
</dbReference>
<keyword evidence="10 17" id="KW-0798">TonB box</keyword>
<keyword evidence="5" id="KW-0410">Iron transport</keyword>
<evidence type="ECO:0000259" key="20">
    <source>
        <dbReference type="Pfam" id="PF07715"/>
    </source>
</evidence>
<dbReference type="InterPro" id="IPR037066">
    <property type="entry name" value="Plug_dom_sf"/>
</dbReference>
<keyword evidence="8" id="KW-0408">Iron</keyword>
<evidence type="ECO:0000313" key="23">
    <source>
        <dbReference type="Proteomes" id="UP000198919"/>
    </source>
</evidence>
<dbReference type="InterPro" id="IPR012910">
    <property type="entry name" value="Plug_dom"/>
</dbReference>
<dbReference type="GO" id="GO:0009279">
    <property type="term" value="C:cell outer membrane"/>
    <property type="evidence" value="ECO:0007669"/>
    <property type="project" value="UniProtKB-SubCell"/>
</dbReference>
<evidence type="ECO:0000256" key="18">
    <source>
        <dbReference type="SAM" id="SignalP"/>
    </source>
</evidence>
<dbReference type="GO" id="GO:0015344">
    <property type="term" value="F:siderophore uptake transmembrane transporter activity"/>
    <property type="evidence" value="ECO:0007669"/>
    <property type="project" value="TreeGrafter"/>
</dbReference>
<dbReference type="FunFam" id="2.40.170.20:FF:000007">
    <property type="entry name" value="Ferric aerobactin receptor"/>
    <property type="match status" value="1"/>
</dbReference>
<dbReference type="PANTHER" id="PTHR30069:SF42">
    <property type="entry name" value="FERRIC AEROBACTIN RECEPTOR"/>
    <property type="match status" value="1"/>
</dbReference>
<dbReference type="InterPro" id="IPR010105">
    <property type="entry name" value="TonB_sidphr_rcpt"/>
</dbReference>
<feature type="chain" id="PRO_5011773453" description="Ferric aerobactin receptor" evidence="18">
    <location>
        <begin position="25"/>
        <end position="737"/>
    </location>
</feature>
<dbReference type="InterPro" id="IPR036942">
    <property type="entry name" value="Beta-barrel_TonB_sf"/>
</dbReference>
<evidence type="ECO:0000256" key="16">
    <source>
        <dbReference type="PROSITE-ProRule" id="PRU10144"/>
    </source>
</evidence>
<dbReference type="SUPFAM" id="SSF56935">
    <property type="entry name" value="Porins"/>
    <property type="match status" value="1"/>
</dbReference>
<keyword evidence="3 15" id="KW-0813">Transport</keyword>
<evidence type="ECO:0000256" key="4">
    <source>
        <dbReference type="ARBA" id="ARBA00022452"/>
    </source>
</evidence>
<dbReference type="PANTHER" id="PTHR30069">
    <property type="entry name" value="TONB-DEPENDENT OUTER MEMBRANE RECEPTOR"/>
    <property type="match status" value="1"/>
</dbReference>
<evidence type="ECO:0000256" key="14">
    <source>
        <dbReference type="ARBA" id="ARBA00072094"/>
    </source>
</evidence>
<dbReference type="Pfam" id="PF00593">
    <property type="entry name" value="TonB_dep_Rec_b-barrel"/>
    <property type="match status" value="1"/>
</dbReference>
<dbReference type="Proteomes" id="UP000198919">
    <property type="component" value="Unassembled WGS sequence"/>
</dbReference>
<evidence type="ECO:0000256" key="15">
    <source>
        <dbReference type="PROSITE-ProRule" id="PRU01360"/>
    </source>
</evidence>
<reference evidence="23" key="1">
    <citation type="submission" date="2016-10" db="EMBL/GenBank/DDBJ databases">
        <authorList>
            <person name="Varghese N."/>
            <person name="Submissions S."/>
        </authorList>
    </citation>
    <scope>NUCLEOTIDE SEQUENCE [LARGE SCALE GENOMIC DNA]</scope>
    <source>
        <strain evidence="23">DSM 17908</strain>
    </source>
</reference>
<dbReference type="Gene3D" id="2.170.130.10">
    <property type="entry name" value="TonB-dependent receptor, plug domain"/>
    <property type="match status" value="1"/>
</dbReference>
<accession>A0A1I3UVE5</accession>
<organism evidence="22 23">
    <name type="scientific">Xenorhabdus mauleonii</name>
    <dbReference type="NCBI Taxonomy" id="351675"/>
    <lineage>
        <taxon>Bacteria</taxon>
        <taxon>Pseudomonadati</taxon>
        <taxon>Pseudomonadota</taxon>
        <taxon>Gammaproteobacteria</taxon>
        <taxon>Enterobacterales</taxon>
        <taxon>Morganellaceae</taxon>
        <taxon>Xenorhabdus</taxon>
    </lineage>
</organism>
<keyword evidence="9" id="KW-0406">Ion transport</keyword>
<dbReference type="RefSeq" id="WP_153044899.1">
    <property type="nucleotide sequence ID" value="NZ_CAWNQB010000010.1"/>
</dbReference>
<reference evidence="22" key="2">
    <citation type="submission" date="2016-10" db="EMBL/GenBank/DDBJ databases">
        <authorList>
            <person name="de Groot N.N."/>
        </authorList>
    </citation>
    <scope>NUCLEOTIDE SEQUENCE [LARGE SCALE GENOMIC DNA]</scope>
    <source>
        <strain evidence="22">DSM 17908</strain>
    </source>
</reference>
<keyword evidence="6 15" id="KW-0812">Transmembrane</keyword>
<feature type="domain" description="TonB-dependent receptor plug" evidence="20">
    <location>
        <begin position="51"/>
        <end position="150"/>
    </location>
</feature>
<dbReference type="EMBL" id="NITY01000018">
    <property type="protein sequence ID" value="PHM37963.1"/>
    <property type="molecule type" value="Genomic_DNA"/>
</dbReference>
<keyword evidence="7 18" id="KW-0732">Signal</keyword>
<name>A0A1I3UVE5_9GAMM</name>
<evidence type="ECO:0000256" key="17">
    <source>
        <dbReference type="RuleBase" id="RU003357"/>
    </source>
</evidence>
<evidence type="ECO:0000256" key="1">
    <source>
        <dbReference type="ARBA" id="ARBA00004571"/>
    </source>
</evidence>
<sequence length="737" mass="82353">MIKRSSFWIISPCLSVILAPSVSATELKKESDKEDRIVVSSSRTHRSIPQMAQTTWVIEKSDIEQQMDGGKEFKDILAQLIPGMDVSSQGRTNHGMNIRGRSIAVMIDGVRLNSSRSDSRQLDSIDPFNIDHIEVISGATSLYGGGSTGGLINIVTKKGQQETQIDLQLGGKSGLISRQDHDEKVAAAISGGTDRIYGRLSTSYQRYGGWFDGKKNEVLIDNTQTGLQYSDRFDVMGTGQLTINEHQQLQLITQYYRSKADGKHGIYLGQDFAAVTGKAAAYNASGLNSDRIPGTERHLVNLQYSNTDFLGQDLVAQAFYRDESFAFYPFPTLKQGKVNSISSSEQKTRFYGGKFTLNSQPIENLSLTYGFDAEHEKFSANQQFFNLDTARKSGGMKLKNDYNVGRYPGFTITNLAPFLQTSYDINSIFTINGGIRYQYTQNKIDDFIAYKQQQAIAEKEAKSADTIPGGTTSYNNYLFNAGVLANLAKNQQVWFNFSQGFELPDLGKYYGSGIYGKPVNGHYPLINSVNVNDSKLRGIKVNSYELGWRYNGDNLHTQIATYYSLSDITIGVNKTDMTIIVNPNKRRIYGVEGAVDYFFDNSDWRVGTTFNILKSETQKNGTWEKLPITDASPSKMTAYVNWAPDDWEFRLQSQQTFNVSDGSGKKIDGYNTVDFLGTYYLPVGKINFSIENLLDTKYTTIWGQRARVFYSPGYGAPELYSYKGRGRALGLSYSVTF</sequence>
<evidence type="ECO:0000313" key="24">
    <source>
        <dbReference type="Proteomes" id="UP000224607"/>
    </source>
</evidence>
<dbReference type="AlphaFoldDB" id="A0A1I3UVE5"/>
<evidence type="ECO:0000256" key="10">
    <source>
        <dbReference type="ARBA" id="ARBA00023077"/>
    </source>
</evidence>
<evidence type="ECO:0000256" key="6">
    <source>
        <dbReference type="ARBA" id="ARBA00022692"/>
    </source>
</evidence>
<comment type="subcellular location">
    <subcellularLocation>
        <location evidence="1 15">Cell outer membrane</location>
        <topology evidence="1 15">Multi-pass membrane protein</topology>
    </subcellularLocation>
</comment>
<dbReference type="NCBIfam" id="TIGR01783">
    <property type="entry name" value="TonB-siderophor"/>
    <property type="match status" value="1"/>
</dbReference>
<evidence type="ECO:0000256" key="7">
    <source>
        <dbReference type="ARBA" id="ARBA00022729"/>
    </source>
</evidence>
<evidence type="ECO:0000256" key="3">
    <source>
        <dbReference type="ARBA" id="ARBA00022448"/>
    </source>
</evidence>
<keyword evidence="13 15" id="KW-0998">Cell outer membrane</keyword>
<evidence type="ECO:0000256" key="11">
    <source>
        <dbReference type="ARBA" id="ARBA00023136"/>
    </source>
</evidence>
<keyword evidence="4 15" id="KW-1134">Transmembrane beta strand</keyword>
<gene>
    <name evidence="22" type="ORF">SAMN05421680_11852</name>
    <name evidence="21" type="ORF">Xmau_03645</name>
</gene>
<feature type="domain" description="TonB-dependent receptor-like beta-barrel" evidence="19">
    <location>
        <begin position="242"/>
        <end position="693"/>
    </location>
</feature>
<feature type="short sequence motif" description="TonB C-terminal box" evidence="16">
    <location>
        <begin position="720"/>
        <end position="737"/>
    </location>
</feature>
<dbReference type="CDD" id="cd01347">
    <property type="entry name" value="ligand_gated_channel"/>
    <property type="match status" value="1"/>
</dbReference>
<evidence type="ECO:0000256" key="12">
    <source>
        <dbReference type="ARBA" id="ARBA00023170"/>
    </source>
</evidence>
<evidence type="ECO:0000256" key="5">
    <source>
        <dbReference type="ARBA" id="ARBA00022496"/>
    </source>
</evidence>